<gene>
    <name evidence="9" type="primary">ffh</name>
    <name evidence="11" type="ORF">J2S02_003981</name>
</gene>
<dbReference type="InterPro" id="IPR022941">
    <property type="entry name" value="SRP54"/>
</dbReference>
<evidence type="ECO:0000256" key="9">
    <source>
        <dbReference type="HAMAP-Rule" id="MF_00306"/>
    </source>
</evidence>
<dbReference type="InterPro" id="IPR013822">
    <property type="entry name" value="Signal_recog_particl_SRP54_hlx"/>
</dbReference>
<feature type="binding site" evidence="9">
    <location>
        <begin position="108"/>
        <end position="115"/>
    </location>
    <ligand>
        <name>GTP</name>
        <dbReference type="ChEBI" id="CHEBI:37565"/>
    </ligand>
</feature>
<dbReference type="InterPro" id="IPR004125">
    <property type="entry name" value="Signal_recog_particle_SRP54_M"/>
</dbReference>
<dbReference type="HAMAP" id="MF_00306">
    <property type="entry name" value="SRP54"/>
    <property type="match status" value="1"/>
</dbReference>
<evidence type="ECO:0000256" key="4">
    <source>
        <dbReference type="ARBA" id="ARBA00022884"/>
    </source>
</evidence>
<comment type="catalytic activity">
    <reaction evidence="8 9">
        <text>GTP + H2O = GDP + phosphate + H(+)</text>
        <dbReference type="Rhea" id="RHEA:19669"/>
        <dbReference type="ChEBI" id="CHEBI:15377"/>
        <dbReference type="ChEBI" id="CHEBI:15378"/>
        <dbReference type="ChEBI" id="CHEBI:37565"/>
        <dbReference type="ChEBI" id="CHEBI:43474"/>
        <dbReference type="ChEBI" id="CHEBI:58189"/>
        <dbReference type="EC" id="3.6.5.4"/>
    </reaction>
</comment>
<dbReference type="Gene3D" id="1.20.120.140">
    <property type="entry name" value="Signal recognition particle SRP54, nucleotide-binding domain"/>
    <property type="match status" value="1"/>
</dbReference>
<accession>A0ABT9Z5W9</accession>
<evidence type="ECO:0000313" key="12">
    <source>
        <dbReference type="Proteomes" id="UP001232245"/>
    </source>
</evidence>
<evidence type="ECO:0000256" key="5">
    <source>
        <dbReference type="ARBA" id="ARBA00023134"/>
    </source>
</evidence>
<dbReference type="InterPro" id="IPR027417">
    <property type="entry name" value="P-loop_NTPase"/>
</dbReference>
<keyword evidence="2 9" id="KW-0547">Nucleotide-binding</keyword>
<comment type="subcellular location">
    <subcellularLocation>
        <location evidence="9">Cytoplasm</location>
    </subcellularLocation>
    <text evidence="9">The SRP-RNC complex is targeted to the cytoplasmic membrane.</text>
</comment>
<feature type="domain" description="SRP54-type proteins GTP-binding" evidence="10">
    <location>
        <begin position="270"/>
        <end position="283"/>
    </location>
</feature>
<dbReference type="InterPro" id="IPR004780">
    <property type="entry name" value="SRP"/>
</dbReference>
<evidence type="ECO:0000256" key="7">
    <source>
        <dbReference type="ARBA" id="ARBA00023274"/>
    </source>
</evidence>
<dbReference type="SMART" id="SM00382">
    <property type="entry name" value="AAA"/>
    <property type="match status" value="1"/>
</dbReference>
<dbReference type="PANTHER" id="PTHR11564:SF5">
    <property type="entry name" value="SIGNAL RECOGNITION PARTICLE SUBUNIT SRP54"/>
    <property type="match status" value="1"/>
</dbReference>
<dbReference type="RefSeq" id="WP_095298277.1">
    <property type="nucleotide sequence ID" value="NZ_CADEPK010000015.1"/>
</dbReference>
<reference evidence="11 12" key="1">
    <citation type="submission" date="2023-07" db="EMBL/GenBank/DDBJ databases">
        <title>Genomic Encyclopedia of Type Strains, Phase IV (KMG-IV): sequencing the most valuable type-strain genomes for metagenomic binning, comparative biology and taxonomic classification.</title>
        <authorList>
            <person name="Goeker M."/>
        </authorList>
    </citation>
    <scope>NUCLEOTIDE SEQUENCE [LARGE SCALE GENOMIC DNA]</scope>
    <source>
        <strain evidence="11 12">DSM 17723</strain>
    </source>
</reference>
<evidence type="ECO:0000256" key="2">
    <source>
        <dbReference type="ARBA" id="ARBA00022741"/>
    </source>
</evidence>
<dbReference type="EMBL" id="JAUSTZ010000010">
    <property type="protein sequence ID" value="MDQ0227634.1"/>
    <property type="molecule type" value="Genomic_DNA"/>
</dbReference>
<comment type="similarity">
    <text evidence="1 9">Belongs to the GTP-binding SRP family. SRP54 subfamily.</text>
</comment>
<evidence type="ECO:0000259" key="10">
    <source>
        <dbReference type="PROSITE" id="PS00300"/>
    </source>
</evidence>
<dbReference type="Pfam" id="PF00448">
    <property type="entry name" value="SRP54"/>
    <property type="match status" value="1"/>
</dbReference>
<keyword evidence="4 9" id="KW-0694">RNA-binding</keyword>
<keyword evidence="3 9" id="KW-0378">Hydrolase</keyword>
<dbReference type="Pfam" id="PF02978">
    <property type="entry name" value="SRP_SPB"/>
    <property type="match status" value="1"/>
</dbReference>
<comment type="domain">
    <text evidence="9">Composed of three domains: the N-terminal N domain, which is responsible for interactions with the ribosome, the central G domain, which binds GTP, and the C-terminal M domain, which binds the RNA and the signal sequence of the RNC.</text>
</comment>
<dbReference type="SMART" id="SM00963">
    <property type="entry name" value="SRP54_N"/>
    <property type="match status" value="1"/>
</dbReference>
<comment type="function">
    <text evidence="9">Involved in targeting and insertion of nascent membrane proteins into the cytoplasmic membrane. Binds to the hydrophobic signal sequence of the ribosome-nascent chain (RNC) as it emerges from the ribosomes. The SRP-RNC complex is then targeted to the cytoplasmic membrane where it interacts with the SRP receptor FtsY.</text>
</comment>
<dbReference type="InterPro" id="IPR003593">
    <property type="entry name" value="AAA+_ATPase"/>
</dbReference>
<dbReference type="SMART" id="SM00962">
    <property type="entry name" value="SRP54"/>
    <property type="match status" value="1"/>
</dbReference>
<organism evidence="11 12">
    <name type="scientific">Metabacillus niabensis</name>
    <dbReference type="NCBI Taxonomy" id="324854"/>
    <lineage>
        <taxon>Bacteria</taxon>
        <taxon>Bacillati</taxon>
        <taxon>Bacillota</taxon>
        <taxon>Bacilli</taxon>
        <taxon>Bacillales</taxon>
        <taxon>Bacillaceae</taxon>
        <taxon>Metabacillus</taxon>
    </lineage>
</organism>
<dbReference type="InterPro" id="IPR036891">
    <property type="entry name" value="Signal_recog_part_SRP54_M_sf"/>
</dbReference>
<dbReference type="CDD" id="cd18539">
    <property type="entry name" value="SRP_G"/>
    <property type="match status" value="1"/>
</dbReference>
<sequence>MAFEGLADRLQNTMAKIRGKGKVSEADVKEMMREVRLALLEADVNFKVVKDFIKRVSERAVGQEVMKSLTPGQQVIKVVKEELTELMGGEQSKIAVSTRPPTVIMMVGLQGAGKTTTSGKLANLLRKKYNRKPLLVAADIYRPAAIKQLQTLGKQLDMPVFSLGDEVSPVEIATKALEHAKEEHLDYVIIDTAGRLHIDETLMEELEQVKAIAKPDEIFLVVDAMTGQDAVNVAKSFNEQLGLTGVVLTKLDGDTRGGAALSIRSVTETPIKFVGLGEKLDALEAFHPERMASRILGMGDVLTLIEKAQSNVDAEKAKELEQKMRTASFTFDDFLEQLGQVRNMGPLEDLLGMLPGANKMKGLKNVQVDEKQISHVEAIIRSMTKAEKQNPEIMNASRKKRIAKGSGTSVQEINRLLKQFEDMKKMMKQMTNMTKGKKKGFKFPFM</sequence>
<keyword evidence="6 9" id="KW-0733">Signal recognition particle</keyword>
<comment type="caution">
    <text evidence="11">The sequence shown here is derived from an EMBL/GenBank/DDBJ whole genome shotgun (WGS) entry which is preliminary data.</text>
</comment>
<name>A0ABT9Z5W9_9BACI</name>
<dbReference type="PANTHER" id="PTHR11564">
    <property type="entry name" value="SIGNAL RECOGNITION PARTICLE 54K PROTEIN SRP54"/>
    <property type="match status" value="1"/>
</dbReference>
<keyword evidence="12" id="KW-1185">Reference proteome</keyword>
<feature type="binding site" evidence="9">
    <location>
        <begin position="249"/>
        <end position="252"/>
    </location>
    <ligand>
        <name>GTP</name>
        <dbReference type="ChEBI" id="CHEBI:37565"/>
    </ligand>
</feature>
<dbReference type="Gene3D" id="3.40.50.300">
    <property type="entry name" value="P-loop containing nucleotide triphosphate hydrolases"/>
    <property type="match status" value="1"/>
</dbReference>
<dbReference type="InterPro" id="IPR000897">
    <property type="entry name" value="SRP54_GTPase_dom"/>
</dbReference>
<dbReference type="Pfam" id="PF02881">
    <property type="entry name" value="SRP54_N"/>
    <property type="match status" value="1"/>
</dbReference>
<dbReference type="PROSITE" id="PS00300">
    <property type="entry name" value="SRP54"/>
    <property type="match status" value="1"/>
</dbReference>
<keyword evidence="9" id="KW-0963">Cytoplasm</keyword>
<comment type="subunit">
    <text evidence="9">Part of the signal recognition particle protein translocation system, which is composed of SRP and FtsY.</text>
</comment>
<evidence type="ECO:0000256" key="1">
    <source>
        <dbReference type="ARBA" id="ARBA00005450"/>
    </source>
</evidence>
<dbReference type="NCBIfam" id="TIGR00959">
    <property type="entry name" value="ffh"/>
    <property type="match status" value="1"/>
</dbReference>
<feature type="binding site" evidence="9">
    <location>
        <begin position="191"/>
        <end position="195"/>
    </location>
    <ligand>
        <name>GTP</name>
        <dbReference type="ChEBI" id="CHEBI:37565"/>
    </ligand>
</feature>
<evidence type="ECO:0000256" key="8">
    <source>
        <dbReference type="ARBA" id="ARBA00048027"/>
    </source>
</evidence>
<evidence type="ECO:0000256" key="3">
    <source>
        <dbReference type="ARBA" id="ARBA00022801"/>
    </source>
</evidence>
<dbReference type="Gene3D" id="1.10.260.30">
    <property type="entry name" value="Signal recognition particle, SRP54 subunit, M-domain"/>
    <property type="match status" value="1"/>
</dbReference>
<evidence type="ECO:0000313" key="11">
    <source>
        <dbReference type="EMBL" id="MDQ0227634.1"/>
    </source>
</evidence>
<dbReference type="SUPFAM" id="SSF52540">
    <property type="entry name" value="P-loop containing nucleoside triphosphate hydrolases"/>
    <property type="match status" value="1"/>
</dbReference>
<dbReference type="Proteomes" id="UP001232245">
    <property type="component" value="Unassembled WGS sequence"/>
</dbReference>
<dbReference type="InterPro" id="IPR042101">
    <property type="entry name" value="SRP54_N_sf"/>
</dbReference>
<dbReference type="SUPFAM" id="SSF47446">
    <property type="entry name" value="Signal peptide-binding domain"/>
    <property type="match status" value="1"/>
</dbReference>
<proteinExistence type="inferred from homology"/>
<evidence type="ECO:0000256" key="6">
    <source>
        <dbReference type="ARBA" id="ARBA00023135"/>
    </source>
</evidence>
<keyword evidence="7 9" id="KW-0687">Ribonucleoprotein</keyword>
<keyword evidence="5 9" id="KW-0342">GTP-binding</keyword>
<protein>
    <recommendedName>
        <fullName evidence="9">Signal recognition particle protein</fullName>
        <ecNumber evidence="9">3.6.5.4</ecNumber>
    </recommendedName>
    <alternativeName>
        <fullName evidence="9">Fifty-four homolog</fullName>
    </alternativeName>
</protein>
<dbReference type="EC" id="3.6.5.4" evidence="9"/>